<dbReference type="EMBL" id="ACPB03012611">
    <property type="status" value="NOT_ANNOTATED_CDS"/>
    <property type="molecule type" value="Genomic_DNA"/>
</dbReference>
<dbReference type="STRING" id="13249.T1HB32"/>
<dbReference type="InterPro" id="IPR011074">
    <property type="entry name" value="CRAL/TRIO_N_dom"/>
</dbReference>
<sequence>MTSNRTNEESLQGEWLEKAKKELNETEDNKLKGLQVMREMISKKKMCDTRTDDVFLLRFLRARKHDAALAFKMLERYEKMKKTYPELFSVKKAAENLSVFESNAQIMLDGRDCNGAKIFLYRIGKLNFDRNKEKWVTIDQLFLSNILLLEWSSLDPKTQVAGISVLADMDGFSLAKHGSLLSPYYSKRSADVVQETFPLRFKGIHIINQPVYFDALYALVKPFLKRKVKQRVGYLI</sequence>
<dbReference type="PROSITE" id="PS50191">
    <property type="entry name" value="CRAL_TRIO"/>
    <property type="match status" value="1"/>
</dbReference>
<dbReference type="InterPro" id="IPR001251">
    <property type="entry name" value="CRAL-TRIO_dom"/>
</dbReference>
<dbReference type="PRINTS" id="PR00180">
    <property type="entry name" value="CRETINALDHBP"/>
</dbReference>
<dbReference type="AlphaFoldDB" id="T1HB32"/>
<keyword evidence="2" id="KW-1185">Reference proteome</keyword>
<dbReference type="SMART" id="SM01100">
    <property type="entry name" value="CRAL_TRIO_N"/>
    <property type="match status" value="1"/>
</dbReference>
<reference evidence="1" key="1">
    <citation type="submission" date="2015-05" db="UniProtKB">
        <authorList>
            <consortium name="EnsemblMetazoa"/>
        </authorList>
    </citation>
    <scope>IDENTIFICATION</scope>
</reference>
<dbReference type="EnsemblMetazoa" id="RPRC001238-RA">
    <property type="protein sequence ID" value="RPRC001238-PA"/>
    <property type="gene ID" value="RPRC001238"/>
</dbReference>
<dbReference type="InParanoid" id="T1HB32"/>
<dbReference type="HOGENOM" id="CLU_046597_1_3_1"/>
<dbReference type="CDD" id="cd00170">
    <property type="entry name" value="SEC14"/>
    <property type="match status" value="1"/>
</dbReference>
<organism evidence="1 2">
    <name type="scientific">Rhodnius prolixus</name>
    <name type="common">Triatomid bug</name>
    <dbReference type="NCBI Taxonomy" id="13249"/>
    <lineage>
        <taxon>Eukaryota</taxon>
        <taxon>Metazoa</taxon>
        <taxon>Ecdysozoa</taxon>
        <taxon>Arthropoda</taxon>
        <taxon>Hexapoda</taxon>
        <taxon>Insecta</taxon>
        <taxon>Pterygota</taxon>
        <taxon>Neoptera</taxon>
        <taxon>Paraneoptera</taxon>
        <taxon>Hemiptera</taxon>
        <taxon>Heteroptera</taxon>
        <taxon>Panheteroptera</taxon>
        <taxon>Cimicomorpha</taxon>
        <taxon>Reduviidae</taxon>
        <taxon>Triatominae</taxon>
        <taxon>Rhodnius</taxon>
    </lineage>
</organism>
<dbReference type="Proteomes" id="UP000015103">
    <property type="component" value="Unassembled WGS sequence"/>
</dbReference>
<protein>
    <submittedName>
        <fullName evidence="1">CRAL-TRIO domain-containing protein</fullName>
    </submittedName>
</protein>
<dbReference type="Gene3D" id="1.10.8.20">
    <property type="entry name" value="N-terminal domain of phosphatidylinositol transfer protein sec14p"/>
    <property type="match status" value="1"/>
</dbReference>
<dbReference type="Pfam" id="PF03765">
    <property type="entry name" value="CRAL_TRIO_N"/>
    <property type="match status" value="1"/>
</dbReference>
<dbReference type="SUPFAM" id="SSF46938">
    <property type="entry name" value="CRAL/TRIO N-terminal domain"/>
    <property type="match status" value="1"/>
</dbReference>
<dbReference type="InterPro" id="IPR036865">
    <property type="entry name" value="CRAL-TRIO_dom_sf"/>
</dbReference>
<accession>T1HB32</accession>
<dbReference type="GO" id="GO:0016020">
    <property type="term" value="C:membrane"/>
    <property type="evidence" value="ECO:0007669"/>
    <property type="project" value="TreeGrafter"/>
</dbReference>
<name>T1HB32_RHOPR</name>
<dbReference type="GO" id="GO:1902936">
    <property type="term" value="F:phosphatidylinositol bisphosphate binding"/>
    <property type="evidence" value="ECO:0007669"/>
    <property type="project" value="TreeGrafter"/>
</dbReference>
<dbReference type="Gene3D" id="3.40.525.10">
    <property type="entry name" value="CRAL-TRIO lipid binding domain"/>
    <property type="match status" value="1"/>
</dbReference>
<dbReference type="Gene3D" id="1.20.5.1200">
    <property type="entry name" value="Alpha-tocopherol transfer"/>
    <property type="match status" value="1"/>
</dbReference>
<dbReference type="eggNOG" id="KOG1471">
    <property type="taxonomic scope" value="Eukaryota"/>
</dbReference>
<evidence type="ECO:0000313" key="2">
    <source>
        <dbReference type="Proteomes" id="UP000015103"/>
    </source>
</evidence>
<proteinExistence type="predicted"/>
<evidence type="ECO:0000313" key="1">
    <source>
        <dbReference type="EnsemblMetazoa" id="RPRC001238-PA"/>
    </source>
</evidence>
<dbReference type="VEuPathDB" id="VectorBase:RPRC001238"/>
<dbReference type="SUPFAM" id="SSF52087">
    <property type="entry name" value="CRAL/TRIO domain"/>
    <property type="match status" value="1"/>
</dbReference>
<dbReference type="Pfam" id="PF00650">
    <property type="entry name" value="CRAL_TRIO"/>
    <property type="match status" value="1"/>
</dbReference>
<dbReference type="OMA" id="VQCDDSM"/>
<dbReference type="PANTHER" id="PTHR10174">
    <property type="entry name" value="ALPHA-TOCOPHEROL TRANSFER PROTEIN-RELATED"/>
    <property type="match status" value="1"/>
</dbReference>
<dbReference type="PANTHER" id="PTHR10174:SF130">
    <property type="entry name" value="ALPHA-TOCOPHEROL TRANSFER PROTEIN-LIKE"/>
    <property type="match status" value="1"/>
</dbReference>
<dbReference type="InterPro" id="IPR036273">
    <property type="entry name" value="CRAL/TRIO_N_dom_sf"/>
</dbReference>
<dbReference type="EMBL" id="ACPB03012612">
    <property type="status" value="NOT_ANNOTATED_CDS"/>
    <property type="molecule type" value="Genomic_DNA"/>
</dbReference>